<organism evidence="3">
    <name type="scientific">Melampsora larici-populina (strain 98AG31 / pathotype 3-4-7)</name>
    <name type="common">Poplar leaf rust fungus</name>
    <dbReference type="NCBI Taxonomy" id="747676"/>
    <lineage>
        <taxon>Eukaryota</taxon>
        <taxon>Fungi</taxon>
        <taxon>Dikarya</taxon>
        <taxon>Basidiomycota</taxon>
        <taxon>Pucciniomycotina</taxon>
        <taxon>Pucciniomycetes</taxon>
        <taxon>Pucciniales</taxon>
        <taxon>Melampsoraceae</taxon>
        <taxon>Melampsora</taxon>
    </lineage>
</organism>
<evidence type="ECO:0000313" key="2">
    <source>
        <dbReference type="EMBL" id="EGG01725.1"/>
    </source>
</evidence>
<dbReference type="Pfam" id="PF00361">
    <property type="entry name" value="Proton_antipo_M"/>
    <property type="match status" value="1"/>
</dbReference>
<sequence length="127" mass="13515">MALNCPSLPPSTQNLIANPCIAGRVCLRQTDFKQLVAYSSINHIGIVCLGLYSNTLTGIEGGILLSNSPKEDSFVLDSSLSSVILLPFTSVQATHHTQPISSACGAIEPGKKERVFSLVTNGLRKKC</sequence>
<dbReference type="GeneID" id="18936072"/>
<dbReference type="EMBL" id="GL883136">
    <property type="protein sequence ID" value="EGG01725.1"/>
    <property type="molecule type" value="Genomic_DNA"/>
</dbReference>
<dbReference type="HOGENOM" id="CLU_1971037_0_0_1"/>
<dbReference type="Proteomes" id="UP000001072">
    <property type="component" value="Unassembled WGS sequence"/>
</dbReference>
<dbReference type="InterPro" id="IPR001750">
    <property type="entry name" value="ND/Mrp_TM"/>
</dbReference>
<dbReference type="KEGG" id="mlr:MELLADRAFT_91946"/>
<dbReference type="VEuPathDB" id="FungiDB:MELLADRAFT_91946"/>
<dbReference type="RefSeq" id="XP_007415070.1">
    <property type="nucleotide sequence ID" value="XM_007415008.1"/>
</dbReference>
<protein>
    <recommendedName>
        <fullName evidence="1">NADH:quinone oxidoreductase/Mrp antiporter transmembrane domain-containing protein</fullName>
    </recommendedName>
</protein>
<accession>F4S0Z7</accession>
<name>F4S0Z7_MELLP</name>
<dbReference type="AlphaFoldDB" id="F4S0Z7"/>
<proteinExistence type="predicted"/>
<evidence type="ECO:0000313" key="3">
    <source>
        <dbReference type="Proteomes" id="UP000001072"/>
    </source>
</evidence>
<dbReference type="OrthoDB" id="2979252at2759"/>
<feature type="domain" description="NADH:quinone oxidoreductase/Mrp antiporter transmembrane" evidence="1">
    <location>
        <begin position="21"/>
        <end position="64"/>
    </location>
</feature>
<keyword evidence="3" id="KW-1185">Reference proteome</keyword>
<dbReference type="eggNOG" id="KOG4845">
    <property type="taxonomic scope" value="Eukaryota"/>
</dbReference>
<gene>
    <name evidence="2" type="ORF">MELLADRAFT_91946</name>
</gene>
<reference evidence="3" key="1">
    <citation type="journal article" date="2011" name="Proc. Natl. Acad. Sci. U.S.A.">
        <title>Obligate biotrophy features unraveled by the genomic analysis of rust fungi.</title>
        <authorList>
            <person name="Duplessis S."/>
            <person name="Cuomo C.A."/>
            <person name="Lin Y.-C."/>
            <person name="Aerts A."/>
            <person name="Tisserant E."/>
            <person name="Veneault-Fourrey C."/>
            <person name="Joly D.L."/>
            <person name="Hacquard S."/>
            <person name="Amselem J."/>
            <person name="Cantarel B.L."/>
            <person name="Chiu R."/>
            <person name="Coutinho P.M."/>
            <person name="Feau N."/>
            <person name="Field M."/>
            <person name="Frey P."/>
            <person name="Gelhaye E."/>
            <person name="Goldberg J."/>
            <person name="Grabherr M.G."/>
            <person name="Kodira C.D."/>
            <person name="Kohler A."/>
            <person name="Kuees U."/>
            <person name="Lindquist E.A."/>
            <person name="Lucas S.M."/>
            <person name="Mago R."/>
            <person name="Mauceli E."/>
            <person name="Morin E."/>
            <person name="Murat C."/>
            <person name="Pangilinan J.L."/>
            <person name="Park R."/>
            <person name="Pearson M."/>
            <person name="Quesneville H."/>
            <person name="Rouhier N."/>
            <person name="Sakthikumar S."/>
            <person name="Salamov A.A."/>
            <person name="Schmutz J."/>
            <person name="Selles B."/>
            <person name="Shapiro H."/>
            <person name="Tanguay P."/>
            <person name="Tuskan G.A."/>
            <person name="Henrissat B."/>
            <person name="Van de Peer Y."/>
            <person name="Rouze P."/>
            <person name="Ellis J.G."/>
            <person name="Dodds P.N."/>
            <person name="Schein J.E."/>
            <person name="Zhong S."/>
            <person name="Hamelin R.C."/>
            <person name="Grigoriev I.V."/>
            <person name="Szabo L.J."/>
            <person name="Martin F."/>
        </authorList>
    </citation>
    <scope>NUCLEOTIDE SEQUENCE [LARGE SCALE GENOMIC DNA]</scope>
    <source>
        <strain evidence="3">98AG31 / pathotype 3-4-7</strain>
    </source>
</reference>
<evidence type="ECO:0000259" key="1">
    <source>
        <dbReference type="Pfam" id="PF00361"/>
    </source>
</evidence>
<dbReference type="InParanoid" id="F4S0Z7"/>